<proteinExistence type="predicted"/>
<dbReference type="InterPro" id="IPR011990">
    <property type="entry name" value="TPR-like_helical_dom_sf"/>
</dbReference>
<evidence type="ECO:0008006" key="3">
    <source>
        <dbReference type="Google" id="ProtNLM"/>
    </source>
</evidence>
<reference evidence="1 2" key="1">
    <citation type="submission" date="2022-07" db="EMBL/GenBank/DDBJ databases">
        <title>Fecal culturing of patients with breast cancer.</title>
        <authorList>
            <person name="Teng N.M.Y."/>
            <person name="Kiu R."/>
            <person name="Evans R."/>
            <person name="Baker D.J."/>
            <person name="Zenner C."/>
            <person name="Robinson S.D."/>
            <person name="Hall L.J."/>
        </authorList>
    </citation>
    <scope>NUCLEOTIDE SEQUENCE [LARGE SCALE GENOMIC DNA]</scope>
    <source>
        <strain evidence="1 2">LH1063</strain>
    </source>
</reference>
<organism evidence="1 2">
    <name type="scientific">Coprobacter tertius</name>
    <dbReference type="NCBI Taxonomy" id="2944915"/>
    <lineage>
        <taxon>Bacteria</taxon>
        <taxon>Pseudomonadati</taxon>
        <taxon>Bacteroidota</taxon>
        <taxon>Bacteroidia</taxon>
        <taxon>Bacteroidales</taxon>
        <taxon>Barnesiellaceae</taxon>
        <taxon>Coprobacter</taxon>
    </lineage>
</organism>
<gene>
    <name evidence="1" type="ORF">NMU02_09105</name>
</gene>
<sequence length="161" mass="18730">MGLLDDKKEMTNEDMGHLFNAGMTYLTHKAFSLAYLCFDKIVRKDSALLFNKALCWFEIGQYEKCYEQLREAELSLPKEPIDKTEKLPPPFEQWEYKESSPFCPMPQEALPTQAITQLMRLKAESAFRLRLYSEVRRISSILGGKYNHLNELVKQIDNGNL</sequence>
<dbReference type="EMBL" id="JANDHW010000008">
    <property type="protein sequence ID" value="MCP9612248.1"/>
    <property type="molecule type" value="Genomic_DNA"/>
</dbReference>
<name>A0ABT1MKM2_9BACT</name>
<dbReference type="SUPFAM" id="SSF48452">
    <property type="entry name" value="TPR-like"/>
    <property type="match status" value="1"/>
</dbReference>
<accession>A0ABT1MKM2</accession>
<dbReference type="RefSeq" id="WP_255027528.1">
    <property type="nucleotide sequence ID" value="NZ_JANDHW010000008.1"/>
</dbReference>
<protein>
    <recommendedName>
        <fullName evidence="3">Tetratricopeptide repeat protein</fullName>
    </recommendedName>
</protein>
<evidence type="ECO:0000313" key="1">
    <source>
        <dbReference type="EMBL" id="MCP9612248.1"/>
    </source>
</evidence>
<comment type="caution">
    <text evidence="1">The sequence shown here is derived from an EMBL/GenBank/DDBJ whole genome shotgun (WGS) entry which is preliminary data.</text>
</comment>
<dbReference type="Proteomes" id="UP001205603">
    <property type="component" value="Unassembled WGS sequence"/>
</dbReference>
<evidence type="ECO:0000313" key="2">
    <source>
        <dbReference type="Proteomes" id="UP001205603"/>
    </source>
</evidence>
<keyword evidence="2" id="KW-1185">Reference proteome</keyword>
<dbReference type="Gene3D" id="1.25.40.10">
    <property type="entry name" value="Tetratricopeptide repeat domain"/>
    <property type="match status" value="1"/>
</dbReference>